<dbReference type="Pfam" id="PF16066">
    <property type="entry name" value="DUF4808"/>
    <property type="match status" value="1"/>
</dbReference>
<evidence type="ECO:0000259" key="3">
    <source>
        <dbReference type="Pfam" id="PF16066"/>
    </source>
</evidence>
<protein>
    <recommendedName>
        <fullName evidence="3">Fibronectin type III domain-containing protein</fullName>
    </recommendedName>
</protein>
<evidence type="ECO:0000256" key="1">
    <source>
        <dbReference type="SAM" id="MobiDB-lite"/>
    </source>
</evidence>
<accession>A0A5B7DKW4</accession>
<reference evidence="4 5" key="1">
    <citation type="submission" date="2019-05" db="EMBL/GenBank/DDBJ databases">
        <title>Another draft genome of Portunus trituberculatus and its Hox gene families provides insights of decapod evolution.</title>
        <authorList>
            <person name="Jeong J.-H."/>
            <person name="Song I."/>
            <person name="Kim S."/>
            <person name="Choi T."/>
            <person name="Kim D."/>
            <person name="Ryu S."/>
            <person name="Kim W."/>
        </authorList>
    </citation>
    <scope>NUCLEOTIDE SEQUENCE [LARGE SCALE GENOMIC DNA]</scope>
    <source>
        <tissue evidence="4">Muscle</tissue>
    </source>
</reference>
<feature type="compositionally biased region" description="Polar residues" evidence="1">
    <location>
        <begin position="1"/>
        <end position="18"/>
    </location>
</feature>
<gene>
    <name evidence="4" type="ORF">E2C01_014794</name>
</gene>
<dbReference type="InterPro" id="IPR032073">
    <property type="entry name" value="FNDC5_C"/>
</dbReference>
<keyword evidence="2" id="KW-1133">Transmembrane helix</keyword>
<dbReference type="OrthoDB" id="6424355at2759"/>
<feature type="region of interest" description="Disordered" evidence="1">
    <location>
        <begin position="1"/>
        <end position="22"/>
    </location>
</feature>
<dbReference type="PANTHER" id="PTHR21104:SF2">
    <property type="entry name" value="FIBRONECTIN TYPE-III DOMAIN-CONTAINING PROTEIN"/>
    <property type="match status" value="1"/>
</dbReference>
<dbReference type="Proteomes" id="UP000324222">
    <property type="component" value="Unassembled WGS sequence"/>
</dbReference>
<evidence type="ECO:0000313" key="5">
    <source>
        <dbReference type="Proteomes" id="UP000324222"/>
    </source>
</evidence>
<feature type="domain" description="Fibronectin type III" evidence="3">
    <location>
        <begin position="74"/>
        <end position="200"/>
    </location>
</feature>
<dbReference type="EMBL" id="VSRR010001018">
    <property type="protein sequence ID" value="MPC21795.1"/>
    <property type="molecule type" value="Genomic_DNA"/>
</dbReference>
<evidence type="ECO:0000256" key="2">
    <source>
        <dbReference type="SAM" id="Phobius"/>
    </source>
</evidence>
<organism evidence="4 5">
    <name type="scientific">Portunus trituberculatus</name>
    <name type="common">Swimming crab</name>
    <name type="synonym">Neptunus trituberculatus</name>
    <dbReference type="NCBI Taxonomy" id="210409"/>
    <lineage>
        <taxon>Eukaryota</taxon>
        <taxon>Metazoa</taxon>
        <taxon>Ecdysozoa</taxon>
        <taxon>Arthropoda</taxon>
        <taxon>Crustacea</taxon>
        <taxon>Multicrustacea</taxon>
        <taxon>Malacostraca</taxon>
        <taxon>Eumalacostraca</taxon>
        <taxon>Eucarida</taxon>
        <taxon>Decapoda</taxon>
        <taxon>Pleocyemata</taxon>
        <taxon>Brachyura</taxon>
        <taxon>Eubrachyura</taxon>
        <taxon>Portunoidea</taxon>
        <taxon>Portunidae</taxon>
        <taxon>Portuninae</taxon>
        <taxon>Portunus</taxon>
    </lineage>
</organism>
<feature type="transmembrane region" description="Helical" evidence="2">
    <location>
        <begin position="80"/>
        <end position="98"/>
    </location>
</feature>
<sequence length="216" mass="23739">MSNSGRVFTGRSSSSHSRPQPFPEVIVSAGVPSYHDPRETYTYRAHSRNLENRENDHNFHRVPSPPTITVGSVTVRVEEICLVLVVLMLWAGAITLFINRWGKLRMLEPYQPAYTAPVVPPRPPPPPMGPSINIQSTSDLTMTEGGAFGSRYDLASPEHYGRGSLASGYLGIERSPSCLSVKTLNPQRKVKSAVDLVSLVMQEKMSSNLSFTATNV</sequence>
<name>A0A5B7DKW4_PORTR</name>
<keyword evidence="5" id="KW-1185">Reference proteome</keyword>
<proteinExistence type="predicted"/>
<dbReference type="AlphaFoldDB" id="A0A5B7DKW4"/>
<evidence type="ECO:0000313" key="4">
    <source>
        <dbReference type="EMBL" id="MPC21795.1"/>
    </source>
</evidence>
<dbReference type="PANTHER" id="PTHR21104">
    <property type="entry name" value="FIBRONECTIN TYPE III DOMAIN-CONTAINING PROTEIN"/>
    <property type="match status" value="1"/>
</dbReference>
<comment type="caution">
    <text evidence="4">The sequence shown here is derived from an EMBL/GenBank/DDBJ whole genome shotgun (WGS) entry which is preliminary data.</text>
</comment>
<keyword evidence="2" id="KW-0812">Transmembrane</keyword>
<keyword evidence="2" id="KW-0472">Membrane</keyword>